<evidence type="ECO:0000313" key="2">
    <source>
        <dbReference type="Proteomes" id="UP000237673"/>
    </source>
</evidence>
<gene>
    <name evidence="1" type="ORF">C2E16_15220</name>
</gene>
<protein>
    <submittedName>
        <fullName evidence="1">DUF3289 domain-containing protein</fullName>
    </submittedName>
</protein>
<dbReference type="InterPro" id="IPR017483">
    <property type="entry name" value="CHP03034"/>
</dbReference>
<reference evidence="1 2" key="1">
    <citation type="submission" date="2018-01" db="EMBL/GenBank/DDBJ databases">
        <title>Complete and assembled Genome of Pantoea calida DSM22759T.</title>
        <authorList>
            <person name="Stevens M.J.A."/>
            <person name="Zurfluh K."/>
            <person name="Stephan R."/>
        </authorList>
    </citation>
    <scope>NUCLEOTIDE SEQUENCE [LARGE SCALE GENOMIC DNA]</scope>
    <source>
        <strain evidence="1 2">DSM 22759</strain>
    </source>
</reference>
<dbReference type="Pfam" id="PF11692">
    <property type="entry name" value="DUF3289"/>
    <property type="match status" value="1"/>
</dbReference>
<keyword evidence="2" id="KW-1185">Reference proteome</keyword>
<proteinExistence type="predicted"/>
<organism evidence="1 2">
    <name type="scientific">Mixta calida</name>
    <dbReference type="NCBI Taxonomy" id="665913"/>
    <lineage>
        <taxon>Bacteria</taxon>
        <taxon>Pseudomonadati</taxon>
        <taxon>Pseudomonadota</taxon>
        <taxon>Gammaproteobacteria</taxon>
        <taxon>Enterobacterales</taxon>
        <taxon>Erwiniaceae</taxon>
        <taxon>Mixta</taxon>
    </lineage>
</organism>
<accession>A0ABN5HJJ8</accession>
<evidence type="ECO:0000313" key="1">
    <source>
        <dbReference type="EMBL" id="AUY27187.1"/>
    </source>
</evidence>
<name>A0ABN5HJJ8_9GAMM</name>
<dbReference type="EMBL" id="CP026378">
    <property type="protein sequence ID" value="AUY27187.1"/>
    <property type="molecule type" value="Genomic_DNA"/>
</dbReference>
<sequence>MDAPRLLFATQHEMDDYCAPDMLYGDLSAEVLRRQYHLRDISTRLHPFTHPVR</sequence>
<dbReference type="Proteomes" id="UP000237673">
    <property type="component" value="Chromosome"/>
</dbReference>